<accession>A0A0J7XIN6</accession>
<comment type="caution">
    <text evidence="9">The sequence shown here is derived from an EMBL/GenBank/DDBJ whole genome shotgun (WGS) entry which is preliminary data.</text>
</comment>
<proteinExistence type="inferred from homology"/>
<dbReference type="Pfam" id="PF01925">
    <property type="entry name" value="TauE"/>
    <property type="match status" value="1"/>
</dbReference>
<keyword evidence="4 8" id="KW-1003">Cell membrane</keyword>
<dbReference type="PATRIC" id="fig|1114963.3.peg.4085"/>
<name>A0A0J7XIN6_9SPHN</name>
<dbReference type="AlphaFoldDB" id="A0A0J7XIN6"/>
<evidence type="ECO:0000313" key="10">
    <source>
        <dbReference type="Proteomes" id="UP000052268"/>
    </source>
</evidence>
<evidence type="ECO:0000256" key="4">
    <source>
        <dbReference type="ARBA" id="ARBA00022475"/>
    </source>
</evidence>
<keyword evidence="3" id="KW-0813">Transport</keyword>
<sequence length="249" mass="25289">MDADYLLIASGLLAGAMNALAGGGSFVSLPALMAAGVPPVIANASSSLALYPGGAVSAWVYREALAPVAGVRLVLMAAVSVAGGLAGGLLLLSTPQALFLRALPWLLLVATLALAFGKRATSAFHGWDGAGRGLILSGQFILGIYGGYFGGAVGIMMMAFWTIATKADIKRLQSLRAMLVTAANTSAILLFAATRAVDWWAVLLLAPSALIGGYVGALLGIRLPSALVRAITLALAGLVTAVFFIKAYG</sequence>
<gene>
    <name evidence="9" type="ORF">V474_02330</name>
</gene>
<dbReference type="InterPro" id="IPR002781">
    <property type="entry name" value="TM_pro_TauE-like"/>
</dbReference>
<feature type="transmembrane region" description="Helical" evidence="8">
    <location>
        <begin position="199"/>
        <end position="219"/>
    </location>
</feature>
<dbReference type="GO" id="GO:0005886">
    <property type="term" value="C:plasma membrane"/>
    <property type="evidence" value="ECO:0007669"/>
    <property type="project" value="UniProtKB-SubCell"/>
</dbReference>
<evidence type="ECO:0000313" key="9">
    <source>
        <dbReference type="EMBL" id="KMS51901.1"/>
    </source>
</evidence>
<feature type="transmembrane region" description="Helical" evidence="8">
    <location>
        <begin position="175"/>
        <end position="193"/>
    </location>
</feature>
<keyword evidence="6 8" id="KW-1133">Transmembrane helix</keyword>
<keyword evidence="5 8" id="KW-0812">Transmembrane</keyword>
<dbReference type="EMBL" id="JACU01000010">
    <property type="protein sequence ID" value="KMS51901.1"/>
    <property type="molecule type" value="Genomic_DNA"/>
</dbReference>
<evidence type="ECO:0000256" key="7">
    <source>
        <dbReference type="ARBA" id="ARBA00023136"/>
    </source>
</evidence>
<dbReference type="PANTHER" id="PTHR30269:SF0">
    <property type="entry name" value="MEMBRANE TRANSPORTER PROTEIN YFCA-RELATED"/>
    <property type="match status" value="1"/>
</dbReference>
<reference evidence="9 10" key="1">
    <citation type="journal article" date="2015" name="G3 (Bethesda)">
        <title>Insights into Ongoing Evolution of the Hexachlorocyclohexane Catabolic Pathway from Comparative Genomics of Ten Sphingomonadaceae Strains.</title>
        <authorList>
            <person name="Pearce S.L."/>
            <person name="Oakeshott J.G."/>
            <person name="Pandey G."/>
        </authorList>
    </citation>
    <scope>NUCLEOTIDE SEQUENCE [LARGE SCALE GENOMIC DNA]</scope>
    <source>
        <strain evidence="9 10">LL02</strain>
    </source>
</reference>
<evidence type="ECO:0000256" key="8">
    <source>
        <dbReference type="RuleBase" id="RU363041"/>
    </source>
</evidence>
<dbReference type="InterPro" id="IPR052017">
    <property type="entry name" value="TSUP"/>
</dbReference>
<comment type="subcellular location">
    <subcellularLocation>
        <location evidence="1 8">Cell membrane</location>
        <topology evidence="1 8">Multi-pass membrane protein</topology>
    </subcellularLocation>
</comment>
<protein>
    <recommendedName>
        <fullName evidence="8">Probable membrane transporter protein</fullName>
    </recommendedName>
</protein>
<dbReference type="OrthoDB" id="7582411at2"/>
<feature type="transmembrane region" description="Helical" evidence="8">
    <location>
        <begin position="98"/>
        <end position="116"/>
    </location>
</feature>
<evidence type="ECO:0000256" key="3">
    <source>
        <dbReference type="ARBA" id="ARBA00022448"/>
    </source>
</evidence>
<feature type="transmembrane region" description="Helical" evidence="8">
    <location>
        <begin position="69"/>
        <end position="91"/>
    </location>
</feature>
<dbReference type="PANTHER" id="PTHR30269">
    <property type="entry name" value="TRANSMEMBRANE PROTEIN YFCA"/>
    <property type="match status" value="1"/>
</dbReference>
<evidence type="ECO:0000256" key="5">
    <source>
        <dbReference type="ARBA" id="ARBA00022692"/>
    </source>
</evidence>
<evidence type="ECO:0000256" key="1">
    <source>
        <dbReference type="ARBA" id="ARBA00004651"/>
    </source>
</evidence>
<evidence type="ECO:0000256" key="6">
    <source>
        <dbReference type="ARBA" id="ARBA00022989"/>
    </source>
</evidence>
<comment type="similarity">
    <text evidence="2 8">Belongs to the 4-toluene sulfonate uptake permease (TSUP) (TC 2.A.102) family.</text>
</comment>
<organism evidence="9 10">
    <name type="scientific">Novosphingobium barchaimii LL02</name>
    <dbReference type="NCBI Taxonomy" id="1114963"/>
    <lineage>
        <taxon>Bacteria</taxon>
        <taxon>Pseudomonadati</taxon>
        <taxon>Pseudomonadota</taxon>
        <taxon>Alphaproteobacteria</taxon>
        <taxon>Sphingomonadales</taxon>
        <taxon>Sphingomonadaceae</taxon>
        <taxon>Novosphingobium</taxon>
    </lineage>
</organism>
<feature type="transmembrane region" description="Helical" evidence="8">
    <location>
        <begin position="136"/>
        <end position="163"/>
    </location>
</feature>
<keyword evidence="10" id="KW-1185">Reference proteome</keyword>
<dbReference type="Proteomes" id="UP000052268">
    <property type="component" value="Unassembled WGS sequence"/>
</dbReference>
<dbReference type="RefSeq" id="WP_059153069.1">
    <property type="nucleotide sequence ID" value="NZ_KQ130457.1"/>
</dbReference>
<feature type="transmembrane region" description="Helical" evidence="8">
    <location>
        <begin position="226"/>
        <end position="245"/>
    </location>
</feature>
<keyword evidence="7 8" id="KW-0472">Membrane</keyword>
<evidence type="ECO:0000256" key="2">
    <source>
        <dbReference type="ARBA" id="ARBA00009142"/>
    </source>
</evidence>